<keyword evidence="4" id="KW-1185">Reference proteome</keyword>
<dbReference type="RefSeq" id="WP_165404485.1">
    <property type="nucleotide sequence ID" value="NZ_SGXC01000001.1"/>
</dbReference>
<feature type="chain" id="PRO_5020961436" evidence="2">
    <location>
        <begin position="25"/>
        <end position="321"/>
    </location>
</feature>
<dbReference type="PANTHER" id="PTHR42928:SF5">
    <property type="entry name" value="BLR1237 PROTEIN"/>
    <property type="match status" value="1"/>
</dbReference>
<evidence type="ECO:0000256" key="1">
    <source>
        <dbReference type="ARBA" id="ARBA00006987"/>
    </source>
</evidence>
<dbReference type="InterPro" id="IPR005064">
    <property type="entry name" value="BUG"/>
</dbReference>
<dbReference type="Gene3D" id="3.40.190.10">
    <property type="entry name" value="Periplasmic binding protein-like II"/>
    <property type="match status" value="1"/>
</dbReference>
<dbReference type="AlphaFoldDB" id="A0A4Q7NKN6"/>
<reference evidence="3 4" key="1">
    <citation type="submission" date="2019-02" db="EMBL/GenBank/DDBJ databases">
        <title>Genomic Encyclopedia of Type Strains, Phase IV (KMG-IV): sequencing the most valuable type-strain genomes for metagenomic binning, comparative biology and taxonomic classification.</title>
        <authorList>
            <person name="Goeker M."/>
        </authorList>
    </citation>
    <scope>NUCLEOTIDE SEQUENCE [LARGE SCALE GENOMIC DNA]</scope>
    <source>
        <strain evidence="3 4">K24</strain>
    </source>
</reference>
<keyword evidence="3" id="KW-0675">Receptor</keyword>
<comment type="similarity">
    <text evidence="1">Belongs to the UPF0065 (bug) family.</text>
</comment>
<evidence type="ECO:0000313" key="4">
    <source>
        <dbReference type="Proteomes" id="UP000292445"/>
    </source>
</evidence>
<evidence type="ECO:0000256" key="2">
    <source>
        <dbReference type="SAM" id="SignalP"/>
    </source>
</evidence>
<sequence length="321" mass="34398">MRIRQGLFAGIAALFALAGTAAHAADFPQRQIRILVPFPPGSGTDGSARVLAQEITKATGQTVVVENKAGANGFIATEEVMRAPADGYTLLLTSNTHVANKFLFKRTPYDPIQDFKGITLLKEGPLVLLVRADSPIRNAADLTRAAGAAKTPLAFGSGNSSSRVAAELYKQLEHVDMLYVPYKGNPLAIGDLIGGRIDLIFADSTSATPLIRGGKVRAIATTGRARTPNLQDVPTLIESGLADFNLGSWLVVLAPRDTPDPVVDRLNQLFRAALQTETVKRNFLESDAVPLGTSRQELADFMASENRRWGSIIQKAGIQPE</sequence>
<comment type="caution">
    <text evidence="3">The sequence shown here is derived from an EMBL/GenBank/DDBJ whole genome shotgun (WGS) entry which is preliminary data.</text>
</comment>
<dbReference type="Gene3D" id="3.40.190.150">
    <property type="entry name" value="Bordetella uptake gene, domain 1"/>
    <property type="match status" value="1"/>
</dbReference>
<dbReference type="PANTHER" id="PTHR42928">
    <property type="entry name" value="TRICARBOXYLATE-BINDING PROTEIN"/>
    <property type="match status" value="1"/>
</dbReference>
<dbReference type="InterPro" id="IPR042100">
    <property type="entry name" value="Bug_dom1"/>
</dbReference>
<dbReference type="Pfam" id="PF03401">
    <property type="entry name" value="TctC"/>
    <property type="match status" value="1"/>
</dbReference>
<keyword evidence="2" id="KW-0732">Signal</keyword>
<dbReference type="PIRSF" id="PIRSF017082">
    <property type="entry name" value="YflP"/>
    <property type="match status" value="1"/>
</dbReference>
<organism evidence="3 4">
    <name type="scientific">Pigmentiphaga kullae</name>
    <dbReference type="NCBI Taxonomy" id="151784"/>
    <lineage>
        <taxon>Bacteria</taxon>
        <taxon>Pseudomonadati</taxon>
        <taxon>Pseudomonadota</taxon>
        <taxon>Betaproteobacteria</taxon>
        <taxon>Burkholderiales</taxon>
        <taxon>Alcaligenaceae</taxon>
        <taxon>Pigmentiphaga</taxon>
    </lineage>
</organism>
<gene>
    <name evidence="3" type="ORF">EV675_1513</name>
</gene>
<protein>
    <submittedName>
        <fullName evidence="3">Tripartite-type tricarboxylate transporter receptor subunit TctC</fullName>
    </submittedName>
</protein>
<dbReference type="Proteomes" id="UP000292445">
    <property type="component" value="Unassembled WGS sequence"/>
</dbReference>
<accession>A0A4Q7NKN6</accession>
<name>A0A4Q7NKN6_9BURK</name>
<proteinExistence type="inferred from homology"/>
<feature type="signal peptide" evidence="2">
    <location>
        <begin position="1"/>
        <end position="24"/>
    </location>
</feature>
<dbReference type="EMBL" id="SGXC01000001">
    <property type="protein sequence ID" value="RZS85488.1"/>
    <property type="molecule type" value="Genomic_DNA"/>
</dbReference>
<evidence type="ECO:0000313" key="3">
    <source>
        <dbReference type="EMBL" id="RZS85488.1"/>
    </source>
</evidence>
<dbReference type="SUPFAM" id="SSF53850">
    <property type="entry name" value="Periplasmic binding protein-like II"/>
    <property type="match status" value="1"/>
</dbReference>
<dbReference type="CDD" id="cd07012">
    <property type="entry name" value="PBP2_Bug_TTT"/>
    <property type="match status" value="1"/>
</dbReference>